<dbReference type="Proteomes" id="UP001597118">
    <property type="component" value="Unassembled WGS sequence"/>
</dbReference>
<feature type="chain" id="PRO_5047266164" evidence="1">
    <location>
        <begin position="24"/>
        <end position="289"/>
    </location>
</feature>
<name>A0ABW4I9U2_9SPHI</name>
<dbReference type="NCBIfam" id="TIGR03519">
    <property type="entry name" value="T9SS_PorP_fam"/>
    <property type="match status" value="1"/>
</dbReference>
<sequence length="289" mass="32711">MKPITKYILTFGLAVALSSQTKAQLNPMKSQYFQNPYLVNAAMAGYQNKAEVFLNYSNQWNKIDGAPVLLSFSAAQPVNDKAAVGLNIINDKSGLMRKTQVAGSFAYKVPFSAEHHIRFGVSLSWSQDRLDYTMATSSGVNDVQLAQFNDRENYLDGNFGVAYQFKHFEAQFSYLSLNQKRYGRIASVDYATFYSAVSYMINFDQSFGVKPLFAYRGIKNYDNQWDMAAEWKADMLRFYTMYHSNKSFTGGIGYLHQSNLNISLMYNSEPSDLRGFSGGIFDVVVGYKF</sequence>
<feature type="signal peptide" evidence="1">
    <location>
        <begin position="1"/>
        <end position="23"/>
    </location>
</feature>
<evidence type="ECO:0000256" key="1">
    <source>
        <dbReference type="SAM" id="SignalP"/>
    </source>
</evidence>
<keyword evidence="1" id="KW-0732">Signal</keyword>
<proteinExistence type="predicted"/>
<dbReference type="RefSeq" id="WP_379661130.1">
    <property type="nucleotide sequence ID" value="NZ_JBHUDG010000003.1"/>
</dbReference>
<dbReference type="EMBL" id="JBHUDG010000003">
    <property type="protein sequence ID" value="MFD1628744.1"/>
    <property type="molecule type" value="Genomic_DNA"/>
</dbReference>
<keyword evidence="3" id="KW-1185">Reference proteome</keyword>
<dbReference type="Pfam" id="PF11751">
    <property type="entry name" value="PorP_SprF"/>
    <property type="match status" value="1"/>
</dbReference>
<evidence type="ECO:0000313" key="3">
    <source>
        <dbReference type="Proteomes" id="UP001597118"/>
    </source>
</evidence>
<gene>
    <name evidence="2" type="ORF">ACFSAH_02585</name>
</gene>
<reference evidence="3" key="1">
    <citation type="journal article" date="2019" name="Int. J. Syst. Evol. Microbiol.">
        <title>The Global Catalogue of Microorganisms (GCM) 10K type strain sequencing project: providing services to taxonomists for standard genome sequencing and annotation.</title>
        <authorList>
            <consortium name="The Broad Institute Genomics Platform"/>
            <consortium name="The Broad Institute Genome Sequencing Center for Infectious Disease"/>
            <person name="Wu L."/>
            <person name="Ma J."/>
        </authorList>
    </citation>
    <scope>NUCLEOTIDE SEQUENCE [LARGE SCALE GENOMIC DNA]</scope>
    <source>
        <strain evidence="3">CCUG 53762</strain>
    </source>
</reference>
<comment type="caution">
    <text evidence="2">The sequence shown here is derived from an EMBL/GenBank/DDBJ whole genome shotgun (WGS) entry which is preliminary data.</text>
</comment>
<accession>A0ABW4I9U2</accession>
<evidence type="ECO:0000313" key="2">
    <source>
        <dbReference type="EMBL" id="MFD1628744.1"/>
    </source>
</evidence>
<dbReference type="InterPro" id="IPR019861">
    <property type="entry name" value="PorP/SprF_Bacteroidetes"/>
</dbReference>
<organism evidence="2 3">
    <name type="scientific">Pseudopedobacter beijingensis</name>
    <dbReference type="NCBI Taxonomy" id="1207056"/>
    <lineage>
        <taxon>Bacteria</taxon>
        <taxon>Pseudomonadati</taxon>
        <taxon>Bacteroidota</taxon>
        <taxon>Sphingobacteriia</taxon>
        <taxon>Sphingobacteriales</taxon>
        <taxon>Sphingobacteriaceae</taxon>
        <taxon>Pseudopedobacter</taxon>
    </lineage>
</organism>
<protein>
    <submittedName>
        <fullName evidence="2">PorP/SprF family type IX secretion system membrane protein</fullName>
    </submittedName>
</protein>